<dbReference type="AlphaFoldDB" id="A0A2P5X9J1"/>
<gene>
    <name evidence="2" type="ORF">GOBAR_AA20658</name>
</gene>
<dbReference type="OrthoDB" id="1301570at2759"/>
<feature type="domain" description="Myb/SANT-like" evidence="1">
    <location>
        <begin position="14"/>
        <end position="72"/>
    </location>
</feature>
<dbReference type="Proteomes" id="UP000239757">
    <property type="component" value="Unassembled WGS sequence"/>
</dbReference>
<evidence type="ECO:0000313" key="3">
    <source>
        <dbReference type="Proteomes" id="UP000239757"/>
    </source>
</evidence>
<proteinExistence type="predicted"/>
<organism evidence="2 3">
    <name type="scientific">Gossypium barbadense</name>
    <name type="common">Sea Island cotton</name>
    <name type="synonym">Hibiscus barbadensis</name>
    <dbReference type="NCBI Taxonomy" id="3634"/>
    <lineage>
        <taxon>Eukaryota</taxon>
        <taxon>Viridiplantae</taxon>
        <taxon>Streptophyta</taxon>
        <taxon>Embryophyta</taxon>
        <taxon>Tracheophyta</taxon>
        <taxon>Spermatophyta</taxon>
        <taxon>Magnoliopsida</taxon>
        <taxon>eudicotyledons</taxon>
        <taxon>Gunneridae</taxon>
        <taxon>Pentapetalae</taxon>
        <taxon>rosids</taxon>
        <taxon>malvids</taxon>
        <taxon>Malvales</taxon>
        <taxon>Malvaceae</taxon>
        <taxon>Malvoideae</taxon>
        <taxon>Gossypium</taxon>
    </lineage>
</organism>
<sequence>MGKSNKEGTSKQFRWTKPMEHLFPEILVEEAKKGNKPSNTFKVVSFDRVAVAISERFQVQCDAKHVENHSRVTYDAAVMTHKKYEPFLNKNIDHYDVMTLVVGKDKATGSFARTFANIDLDDGNQDSVPIDGDNEEIEEVRINVSSSGTSKRKRKNVQDSIVDEQIKFVGEQLGKIANTLEKFTADKTPHLYKEVMSMEEDEFDDDFLCSVFDYLVSHEFEAKAFLVKSKKHRKIWLQKFSQG</sequence>
<dbReference type="Pfam" id="PF12776">
    <property type="entry name" value="Myb_DNA-bind_3"/>
    <property type="match status" value="1"/>
</dbReference>
<dbReference type="InterPro" id="IPR024752">
    <property type="entry name" value="Myb/SANT-like_dom"/>
</dbReference>
<dbReference type="EMBL" id="KZ665384">
    <property type="protein sequence ID" value="PPS00009.1"/>
    <property type="molecule type" value="Genomic_DNA"/>
</dbReference>
<dbReference type="PANTHER" id="PTHR46929">
    <property type="entry name" value="EXPRESSED PROTEIN"/>
    <property type="match status" value="1"/>
</dbReference>
<evidence type="ECO:0000259" key="1">
    <source>
        <dbReference type="Pfam" id="PF12776"/>
    </source>
</evidence>
<reference evidence="2 3" key="1">
    <citation type="submission" date="2015-01" db="EMBL/GenBank/DDBJ databases">
        <title>Genome of allotetraploid Gossypium barbadense reveals genomic plasticity and fiber elongation in cotton evolution.</title>
        <authorList>
            <person name="Chen X."/>
            <person name="Liu X."/>
            <person name="Zhao B."/>
            <person name="Zheng H."/>
            <person name="Hu Y."/>
            <person name="Lu G."/>
            <person name="Yang C."/>
            <person name="Chen J."/>
            <person name="Shan C."/>
            <person name="Zhang L."/>
            <person name="Zhou Y."/>
            <person name="Wang L."/>
            <person name="Guo W."/>
            <person name="Bai Y."/>
            <person name="Ruan J."/>
            <person name="Shangguan X."/>
            <person name="Mao Y."/>
            <person name="Jiang J."/>
            <person name="Zhu Y."/>
            <person name="Lei J."/>
            <person name="Kang H."/>
            <person name="Chen S."/>
            <person name="He X."/>
            <person name="Wang R."/>
            <person name="Wang Y."/>
            <person name="Chen J."/>
            <person name="Wang L."/>
            <person name="Yu S."/>
            <person name="Wang B."/>
            <person name="Wei J."/>
            <person name="Song S."/>
            <person name="Lu X."/>
            <person name="Gao Z."/>
            <person name="Gu W."/>
            <person name="Deng X."/>
            <person name="Ma D."/>
            <person name="Wang S."/>
            <person name="Liang W."/>
            <person name="Fang L."/>
            <person name="Cai C."/>
            <person name="Zhu X."/>
            <person name="Zhou B."/>
            <person name="Zhang Y."/>
            <person name="Chen Z."/>
            <person name="Xu S."/>
            <person name="Zhu R."/>
            <person name="Wang S."/>
            <person name="Zhang T."/>
            <person name="Zhao G."/>
        </authorList>
    </citation>
    <scope>NUCLEOTIDE SEQUENCE [LARGE SCALE GENOMIC DNA]</scope>
    <source>
        <strain evidence="3">cv. Xinhai21</strain>
        <tissue evidence="2">Leaf</tissue>
    </source>
</reference>
<accession>A0A2P5X9J1</accession>
<name>A0A2P5X9J1_GOSBA</name>
<evidence type="ECO:0000313" key="2">
    <source>
        <dbReference type="EMBL" id="PPS00009.1"/>
    </source>
</evidence>
<protein>
    <recommendedName>
        <fullName evidence="1">Myb/SANT-like domain-containing protein</fullName>
    </recommendedName>
</protein>
<dbReference type="PANTHER" id="PTHR46929:SF23">
    <property type="entry name" value="L10-INTERACTING MYB DOMAIN-CONTAINING PROTEIN-LIKE"/>
    <property type="match status" value="1"/>
</dbReference>